<dbReference type="GO" id="GO:0016226">
    <property type="term" value="P:iron-sulfur cluster assembly"/>
    <property type="evidence" value="ECO:0007669"/>
    <property type="project" value="TreeGrafter"/>
</dbReference>
<dbReference type="InterPro" id="IPR017703">
    <property type="entry name" value="YgfZ/GCV_T_CS"/>
</dbReference>
<name>A0A1I6J7L1_9GAMM</name>
<dbReference type="Gene3D" id="3.30.70.1400">
    <property type="entry name" value="Aminomethyltransferase beta-barrel domains"/>
    <property type="match status" value="1"/>
</dbReference>
<dbReference type="SUPFAM" id="SSF103025">
    <property type="entry name" value="Folate-binding domain"/>
    <property type="match status" value="1"/>
</dbReference>
<dbReference type="Gene3D" id="2.40.30.160">
    <property type="match status" value="1"/>
</dbReference>
<dbReference type="PANTHER" id="PTHR22602">
    <property type="entry name" value="TRANSFERASE CAF17, MITOCHONDRIAL-RELATED"/>
    <property type="match status" value="1"/>
</dbReference>
<dbReference type="Proteomes" id="UP000198644">
    <property type="component" value="Unassembled WGS sequence"/>
</dbReference>
<evidence type="ECO:0000313" key="2">
    <source>
        <dbReference type="Proteomes" id="UP000198644"/>
    </source>
</evidence>
<dbReference type="SUPFAM" id="SSF101790">
    <property type="entry name" value="Aminomethyltransferase beta-barrel domain"/>
    <property type="match status" value="1"/>
</dbReference>
<evidence type="ECO:0000313" key="1">
    <source>
        <dbReference type="EMBL" id="SFR74958.1"/>
    </source>
</evidence>
<reference evidence="1 2" key="1">
    <citation type="submission" date="2016-10" db="EMBL/GenBank/DDBJ databases">
        <authorList>
            <person name="de Groot N.N."/>
        </authorList>
    </citation>
    <scope>NUCLEOTIDE SEQUENCE [LARGE SCALE GENOMIC DNA]</scope>
    <source>
        <strain evidence="1 2">CGMCC 1.9167</strain>
    </source>
</reference>
<dbReference type="RefSeq" id="WP_227663007.1">
    <property type="nucleotide sequence ID" value="NZ_FOYW01000002.1"/>
</dbReference>
<dbReference type="EMBL" id="FOYW01000002">
    <property type="protein sequence ID" value="SFR74958.1"/>
    <property type="molecule type" value="Genomic_DNA"/>
</dbReference>
<dbReference type="NCBIfam" id="TIGR03317">
    <property type="entry name" value="ygfZ_signature"/>
    <property type="match status" value="1"/>
</dbReference>
<keyword evidence="2" id="KW-1185">Reference proteome</keyword>
<dbReference type="PANTHER" id="PTHR22602:SF0">
    <property type="entry name" value="TRANSFERASE CAF17, MITOCHONDRIAL-RELATED"/>
    <property type="match status" value="1"/>
</dbReference>
<dbReference type="AlphaFoldDB" id="A0A1I6J7L1"/>
<proteinExistence type="predicted"/>
<organism evidence="1 2">
    <name type="scientific">Marinobacter daqiaonensis</name>
    <dbReference type="NCBI Taxonomy" id="650891"/>
    <lineage>
        <taxon>Bacteria</taxon>
        <taxon>Pseudomonadati</taxon>
        <taxon>Pseudomonadota</taxon>
        <taxon>Gammaproteobacteria</taxon>
        <taxon>Pseudomonadales</taxon>
        <taxon>Marinobacteraceae</taxon>
        <taxon>Marinobacter</taxon>
    </lineage>
</organism>
<sequence length="334" mass="35831">MSAMPDNTALAHSRLELPAVVFLTDRKIYRVSGPGTDQFLQGQVSQSLDKVTAGHAPRAAISTPKGRAYLLTRLVRDREDVLLSMPAAIADGVTTQLNKYLMLFRGTVMTHLDTAELVGLLGRQAAVAVAGSPESLPAESNDSVAVEGGFLIRTTPAEDGTERFELWLPDGCPERLRAVLSGLRQASTDDWLATEIAAGIAELSPETQEAWVPQMLNWQHLEGIHFKKGCYTGQEVIARMHYLGQLKKSLFRLSAKTSEIPAPGTGILGTGKSVGEVVQAVGLDDGSVQLLAVLRHSAAGETLTLAENGAELTIRPLPYAVPERETEENSGPDT</sequence>
<protein>
    <recommendedName>
        <fullName evidence="3">Aminomethyltransferase folate-binding domain-containing protein</fullName>
    </recommendedName>
</protein>
<evidence type="ECO:0008006" key="3">
    <source>
        <dbReference type="Google" id="ProtNLM"/>
    </source>
</evidence>
<accession>A0A1I6J7L1</accession>
<dbReference type="Gene3D" id="3.30.70.1630">
    <property type="match status" value="1"/>
</dbReference>
<gene>
    <name evidence="1" type="ORF">SAMN05216203_2748</name>
</gene>
<dbReference type="InterPro" id="IPR045179">
    <property type="entry name" value="YgfZ/GcvT"/>
</dbReference>
<dbReference type="STRING" id="650891.SAMN05216203_2748"/>
<dbReference type="InterPro" id="IPR029043">
    <property type="entry name" value="GcvT/YgfZ_C"/>
</dbReference>